<evidence type="ECO:0000256" key="12">
    <source>
        <dbReference type="SAM" id="MobiDB-lite"/>
    </source>
</evidence>
<evidence type="ECO:0000259" key="13">
    <source>
        <dbReference type="PROSITE" id="PS50011"/>
    </source>
</evidence>
<dbReference type="PROSITE" id="PS00108">
    <property type="entry name" value="PROTEIN_KINASE_ST"/>
    <property type="match status" value="1"/>
</dbReference>
<keyword evidence="5" id="KW-0808">Transferase</keyword>
<reference evidence="14" key="1">
    <citation type="submission" date="2020-09" db="EMBL/GenBank/DDBJ databases">
        <authorList>
            <person name="Kikuchi T."/>
        </authorList>
    </citation>
    <scope>NUCLEOTIDE SEQUENCE</scope>
    <source>
        <strain evidence="14">SH1</strain>
    </source>
</reference>
<evidence type="ECO:0000256" key="5">
    <source>
        <dbReference type="ARBA" id="ARBA00022679"/>
    </source>
</evidence>
<evidence type="ECO:0000313" key="14">
    <source>
        <dbReference type="EMBL" id="CAD5209184.1"/>
    </source>
</evidence>
<dbReference type="AlphaFoldDB" id="A0A811K119"/>
<keyword evidence="3" id="KW-0723">Serine/threonine-protein kinase</keyword>
<dbReference type="InterPro" id="IPR000719">
    <property type="entry name" value="Prot_kinase_dom"/>
</dbReference>
<keyword evidence="8 11" id="KW-0067">ATP-binding</keyword>
<feature type="region of interest" description="Disordered" evidence="12">
    <location>
        <begin position="396"/>
        <end position="431"/>
    </location>
</feature>
<feature type="binding site" evidence="11">
    <location>
        <position position="158"/>
    </location>
    <ligand>
        <name>ATP</name>
        <dbReference type="ChEBI" id="CHEBI:30616"/>
    </ligand>
</feature>
<evidence type="ECO:0000256" key="3">
    <source>
        <dbReference type="ARBA" id="ARBA00022527"/>
    </source>
</evidence>
<evidence type="ECO:0000256" key="4">
    <source>
        <dbReference type="ARBA" id="ARBA00022553"/>
    </source>
</evidence>
<dbReference type="InterPro" id="IPR008271">
    <property type="entry name" value="Ser/Thr_kinase_AS"/>
</dbReference>
<dbReference type="FunFam" id="3.30.200.20:FF:000156">
    <property type="entry name" value="MAP kinase-activated protein kinase 3"/>
    <property type="match status" value="1"/>
</dbReference>
<dbReference type="Gene3D" id="1.10.510.10">
    <property type="entry name" value="Transferase(Phosphotransferase) domain 1"/>
    <property type="match status" value="1"/>
</dbReference>
<name>A0A811K119_9BILA</name>
<gene>
    <name evidence="14" type="ORF">BOKJ2_LOCUS2553</name>
</gene>
<evidence type="ECO:0000256" key="8">
    <source>
        <dbReference type="ARBA" id="ARBA00022840"/>
    </source>
</evidence>
<evidence type="ECO:0000313" key="15">
    <source>
        <dbReference type="Proteomes" id="UP000614601"/>
    </source>
</evidence>
<feature type="compositionally biased region" description="Polar residues" evidence="12">
    <location>
        <begin position="400"/>
        <end position="409"/>
    </location>
</feature>
<evidence type="ECO:0000256" key="10">
    <source>
        <dbReference type="ARBA" id="ARBA00048679"/>
    </source>
</evidence>
<comment type="catalytic activity">
    <reaction evidence="10">
        <text>L-seryl-[protein] + ATP = O-phospho-L-seryl-[protein] + ADP + H(+)</text>
        <dbReference type="Rhea" id="RHEA:17989"/>
        <dbReference type="Rhea" id="RHEA-COMP:9863"/>
        <dbReference type="Rhea" id="RHEA-COMP:11604"/>
        <dbReference type="ChEBI" id="CHEBI:15378"/>
        <dbReference type="ChEBI" id="CHEBI:29999"/>
        <dbReference type="ChEBI" id="CHEBI:30616"/>
        <dbReference type="ChEBI" id="CHEBI:83421"/>
        <dbReference type="ChEBI" id="CHEBI:456216"/>
        <dbReference type="EC" id="2.7.11.1"/>
    </reaction>
</comment>
<dbReference type="OrthoDB" id="40902at2759"/>
<evidence type="ECO:0000256" key="1">
    <source>
        <dbReference type="ARBA" id="ARBA00006692"/>
    </source>
</evidence>
<keyword evidence="7" id="KW-0418">Kinase</keyword>
<dbReference type="SMART" id="SM00220">
    <property type="entry name" value="S_TKc"/>
    <property type="match status" value="1"/>
</dbReference>
<dbReference type="GO" id="GO:0019901">
    <property type="term" value="F:protein kinase binding"/>
    <property type="evidence" value="ECO:0007669"/>
    <property type="project" value="UniProtKB-ARBA"/>
</dbReference>
<dbReference type="InterPro" id="IPR017441">
    <property type="entry name" value="Protein_kinase_ATP_BS"/>
</dbReference>
<dbReference type="PROSITE" id="PS00107">
    <property type="entry name" value="PROTEIN_KINASE_ATP"/>
    <property type="match status" value="1"/>
</dbReference>
<dbReference type="Pfam" id="PF00069">
    <property type="entry name" value="Pkinase"/>
    <property type="match status" value="1"/>
</dbReference>
<evidence type="ECO:0000256" key="11">
    <source>
        <dbReference type="PROSITE-ProRule" id="PRU10141"/>
    </source>
</evidence>
<accession>A0A811K119</accession>
<protein>
    <recommendedName>
        <fullName evidence="2">non-specific serine/threonine protein kinase</fullName>
        <ecNumber evidence="2">2.7.11.1</ecNumber>
    </recommendedName>
</protein>
<dbReference type="PANTHER" id="PTHR24347">
    <property type="entry name" value="SERINE/THREONINE-PROTEIN KINASE"/>
    <property type="match status" value="1"/>
</dbReference>
<keyword evidence="6 11" id="KW-0547">Nucleotide-binding</keyword>
<keyword evidence="4" id="KW-0597">Phosphoprotein</keyword>
<comment type="catalytic activity">
    <reaction evidence="9">
        <text>L-threonyl-[protein] + ATP = O-phospho-L-threonyl-[protein] + ADP + H(+)</text>
        <dbReference type="Rhea" id="RHEA:46608"/>
        <dbReference type="Rhea" id="RHEA-COMP:11060"/>
        <dbReference type="Rhea" id="RHEA-COMP:11605"/>
        <dbReference type="ChEBI" id="CHEBI:15378"/>
        <dbReference type="ChEBI" id="CHEBI:30013"/>
        <dbReference type="ChEBI" id="CHEBI:30616"/>
        <dbReference type="ChEBI" id="CHEBI:61977"/>
        <dbReference type="ChEBI" id="CHEBI:456216"/>
        <dbReference type="EC" id="2.7.11.1"/>
    </reaction>
</comment>
<evidence type="ECO:0000256" key="6">
    <source>
        <dbReference type="ARBA" id="ARBA00022741"/>
    </source>
</evidence>
<dbReference type="Proteomes" id="UP000614601">
    <property type="component" value="Unassembled WGS sequence"/>
</dbReference>
<proteinExistence type="inferred from homology"/>
<dbReference type="GO" id="GO:0005524">
    <property type="term" value="F:ATP binding"/>
    <property type="evidence" value="ECO:0007669"/>
    <property type="project" value="UniProtKB-UniRule"/>
</dbReference>
<dbReference type="EMBL" id="CAJFCW020000002">
    <property type="protein sequence ID" value="CAG9088682.1"/>
    <property type="molecule type" value="Genomic_DNA"/>
</dbReference>
<sequence>MEFITDPISDSYTPSTGSSMCSLSSSKSDNVFFANILPDVNVYGEPEPATPTTIQRNLCLDATSDINVDLTDDEDAESPVKKTNPAKKICLCAVSKPSETQEAARPQPKKASELPDVPYKQTSITDEYRISHEIIGIGESGKVMACYRKSDSRKYALKVLRDGPKSRREVQLHYLVNQHPNIVTIHDVYENTFDAVRCLLVVIEFLEAGDLLTQFENQGSRPYPEDRVADIVRQIGSAVQYLHSMNIAHRDIKLENILCSSTGSQCLYKLADFGFAKRPERNHLMESPCCTPIYVAPEILSHEHYDKSCDMWSLGVVMYILLCGYPPFYSMKGLPLSPGMRSRIQSGLYAFPPEEWDHISQDAKNVIRNLLKTDPESRTKIDGLMNSVFMKKTIRKMSGDETSPDSSDSGCADEDEEPSSPETPDALADLNISKPVRKNAARLMNPHAMSARAMNRPAKPPRLYSIQEEVGRALEMIRIQENTPVMKPLDNAGNSLYERRKSKRNLLPLFTKSEQSME</sequence>
<dbReference type="Gene3D" id="3.30.200.20">
    <property type="entry name" value="Phosphorylase Kinase, domain 1"/>
    <property type="match status" value="1"/>
</dbReference>
<dbReference type="EC" id="2.7.11.1" evidence="2"/>
<dbReference type="SUPFAM" id="SSF56112">
    <property type="entry name" value="Protein kinase-like (PK-like)"/>
    <property type="match status" value="1"/>
</dbReference>
<organism evidence="14 15">
    <name type="scientific">Bursaphelenchus okinawaensis</name>
    <dbReference type="NCBI Taxonomy" id="465554"/>
    <lineage>
        <taxon>Eukaryota</taxon>
        <taxon>Metazoa</taxon>
        <taxon>Ecdysozoa</taxon>
        <taxon>Nematoda</taxon>
        <taxon>Chromadorea</taxon>
        <taxon>Rhabditida</taxon>
        <taxon>Tylenchina</taxon>
        <taxon>Tylenchomorpha</taxon>
        <taxon>Aphelenchoidea</taxon>
        <taxon>Aphelenchoididae</taxon>
        <taxon>Bursaphelenchus</taxon>
    </lineage>
</organism>
<dbReference type="GO" id="GO:0035095">
    <property type="term" value="P:behavioral response to nicotine"/>
    <property type="evidence" value="ECO:0007669"/>
    <property type="project" value="UniProtKB-ARBA"/>
</dbReference>
<dbReference type="EMBL" id="CAJFDH010000002">
    <property type="protein sequence ID" value="CAD5209184.1"/>
    <property type="molecule type" value="Genomic_DNA"/>
</dbReference>
<dbReference type="Proteomes" id="UP000783686">
    <property type="component" value="Unassembled WGS sequence"/>
</dbReference>
<dbReference type="PROSITE" id="PS50011">
    <property type="entry name" value="PROTEIN_KINASE_DOM"/>
    <property type="match status" value="1"/>
</dbReference>
<dbReference type="InterPro" id="IPR011009">
    <property type="entry name" value="Kinase-like_dom_sf"/>
</dbReference>
<comment type="similarity">
    <text evidence="1">Belongs to the protein kinase superfamily. CAMK Ser/Thr protein kinase family.</text>
</comment>
<evidence type="ECO:0000256" key="7">
    <source>
        <dbReference type="ARBA" id="ARBA00022777"/>
    </source>
</evidence>
<dbReference type="GO" id="GO:0004674">
    <property type="term" value="F:protein serine/threonine kinase activity"/>
    <property type="evidence" value="ECO:0007669"/>
    <property type="project" value="UniProtKB-KW"/>
</dbReference>
<feature type="domain" description="Protein kinase" evidence="13">
    <location>
        <begin position="129"/>
        <end position="390"/>
    </location>
</feature>
<evidence type="ECO:0000256" key="9">
    <source>
        <dbReference type="ARBA" id="ARBA00047899"/>
    </source>
</evidence>
<evidence type="ECO:0000256" key="2">
    <source>
        <dbReference type="ARBA" id="ARBA00012513"/>
    </source>
</evidence>
<keyword evidence="15" id="KW-1185">Reference proteome</keyword>
<comment type="caution">
    <text evidence="14">The sequence shown here is derived from an EMBL/GenBank/DDBJ whole genome shotgun (WGS) entry which is preliminary data.</text>
</comment>